<dbReference type="EMBL" id="SLYB01000016">
    <property type="protein sequence ID" value="TCP94653.1"/>
    <property type="molecule type" value="Genomic_DNA"/>
</dbReference>
<gene>
    <name evidence="2" type="ORF">EDC44_11615</name>
</gene>
<comment type="caution">
    <text evidence="2">The sequence shown here is derived from an EMBL/GenBank/DDBJ whole genome shotgun (WGS) entry which is preliminary data.</text>
</comment>
<dbReference type="OrthoDB" id="5675798at2"/>
<dbReference type="RefSeq" id="WP_131977263.1">
    <property type="nucleotide sequence ID" value="NZ_SLYB01000016.1"/>
</dbReference>
<protein>
    <submittedName>
        <fullName evidence="2">Pilus assembly protein CpaB</fullName>
    </submittedName>
</protein>
<keyword evidence="3" id="KW-1185">Reference proteome</keyword>
<dbReference type="AlphaFoldDB" id="A0A4V2T1S6"/>
<keyword evidence="1" id="KW-0472">Membrane</keyword>
<keyword evidence="1" id="KW-0812">Transmembrane</keyword>
<evidence type="ECO:0000313" key="2">
    <source>
        <dbReference type="EMBL" id="TCP94653.1"/>
    </source>
</evidence>
<keyword evidence="1" id="KW-1133">Transmembrane helix</keyword>
<organism evidence="2 3">
    <name type="scientific">Cricetibacter osteomyelitidis</name>
    <dbReference type="NCBI Taxonomy" id="1521931"/>
    <lineage>
        <taxon>Bacteria</taxon>
        <taxon>Pseudomonadati</taxon>
        <taxon>Pseudomonadota</taxon>
        <taxon>Gammaproteobacteria</taxon>
        <taxon>Pasteurellales</taxon>
        <taxon>Pasteurellaceae</taxon>
        <taxon>Cricetibacter</taxon>
    </lineage>
</organism>
<feature type="transmembrane region" description="Helical" evidence="1">
    <location>
        <begin position="6"/>
        <end position="24"/>
    </location>
</feature>
<accession>A0A4V2T1S6</accession>
<sequence length="268" mass="29795">MNYRTLFIISALILIVGIGGILFLPSGENTTQGETQNTSTDSGKEQIVEKVIIVAELKRDVAKNTLLQADDYNLTEIKMPETSPLTANDLKPLLDDSSKNSLQGYLVTENLKAGSLLSPSTVLSPKDPNFLLSSVGSDQEVAFRVYVKADERYLLDTLRGGDYVSVYSQQISADSRNSNEREDLIKVSDKVLVLLTKEFKTGDDNVGAATDHSNKDYIGYLSLKVDNEQVKRFYQLYKDSKLIVLPTTDETKNSNNRGVFIRKLRGQQ</sequence>
<dbReference type="Proteomes" id="UP000295763">
    <property type="component" value="Unassembled WGS sequence"/>
</dbReference>
<reference evidence="2 3" key="1">
    <citation type="submission" date="2019-03" db="EMBL/GenBank/DDBJ databases">
        <title>Genomic Encyclopedia of Type Strains, Phase IV (KMG-IV): sequencing the most valuable type-strain genomes for metagenomic binning, comparative biology and taxonomic classification.</title>
        <authorList>
            <person name="Goeker M."/>
        </authorList>
    </citation>
    <scope>NUCLEOTIDE SEQUENCE [LARGE SCALE GENOMIC DNA]</scope>
    <source>
        <strain evidence="2 3">DSM 28404</strain>
    </source>
</reference>
<evidence type="ECO:0000313" key="3">
    <source>
        <dbReference type="Proteomes" id="UP000295763"/>
    </source>
</evidence>
<proteinExistence type="predicted"/>
<name>A0A4V2T1S6_9PAST</name>
<evidence type="ECO:0000256" key="1">
    <source>
        <dbReference type="SAM" id="Phobius"/>
    </source>
</evidence>